<organism evidence="3 4">
    <name type="scientific">Sphaerobolus stellatus (strain SS14)</name>
    <dbReference type="NCBI Taxonomy" id="990650"/>
    <lineage>
        <taxon>Eukaryota</taxon>
        <taxon>Fungi</taxon>
        <taxon>Dikarya</taxon>
        <taxon>Basidiomycota</taxon>
        <taxon>Agaricomycotina</taxon>
        <taxon>Agaricomycetes</taxon>
        <taxon>Phallomycetidae</taxon>
        <taxon>Geastrales</taxon>
        <taxon>Sphaerobolaceae</taxon>
        <taxon>Sphaerobolus</taxon>
    </lineage>
</organism>
<name>A0A0C9UBZ1_SPHS4</name>
<dbReference type="InterPro" id="IPR027417">
    <property type="entry name" value="P-loop_NTPase"/>
</dbReference>
<accession>A0A0C9UBZ1</accession>
<keyword evidence="4" id="KW-1185">Reference proteome</keyword>
<sequence>MFHGSFLVLISHGVGSYSSGSALKGGGTTYGRMFDGRWTWLGLFGGCDKGIPRLWREETPPRRRFVHNEPATQPPVSKLILIRRDFADTLLNLEDCNWSVLRRSTSTASTWRGMLRWSIVSSQLSPTVENTTSILRDLKKISDGALVTAAGELEKADRDVAMVVLQILDEGSLTDSQGCKVDFE</sequence>
<dbReference type="GO" id="GO:0005524">
    <property type="term" value="F:ATP binding"/>
    <property type="evidence" value="ECO:0007669"/>
    <property type="project" value="InterPro"/>
</dbReference>
<feature type="non-terminal residue" evidence="3">
    <location>
        <position position="184"/>
    </location>
</feature>
<evidence type="ECO:0000313" key="3">
    <source>
        <dbReference type="EMBL" id="KIJ22625.1"/>
    </source>
</evidence>
<feature type="domain" description="ATPase AAA-type core" evidence="2">
    <location>
        <begin position="152"/>
        <end position="184"/>
    </location>
</feature>
<dbReference type="EMBL" id="KN838055">
    <property type="protein sequence ID" value="KIJ22625.1"/>
    <property type="molecule type" value="Genomic_DNA"/>
</dbReference>
<protein>
    <recommendedName>
        <fullName evidence="2">ATPase AAA-type core domain-containing protein</fullName>
    </recommendedName>
</protein>
<reference evidence="3 4" key="1">
    <citation type="submission" date="2014-06" db="EMBL/GenBank/DDBJ databases">
        <title>Evolutionary Origins and Diversification of the Mycorrhizal Mutualists.</title>
        <authorList>
            <consortium name="DOE Joint Genome Institute"/>
            <consortium name="Mycorrhizal Genomics Consortium"/>
            <person name="Kohler A."/>
            <person name="Kuo A."/>
            <person name="Nagy L.G."/>
            <person name="Floudas D."/>
            <person name="Copeland A."/>
            <person name="Barry K.W."/>
            <person name="Cichocki N."/>
            <person name="Veneault-Fourrey C."/>
            <person name="LaButti K."/>
            <person name="Lindquist E.A."/>
            <person name="Lipzen A."/>
            <person name="Lundell T."/>
            <person name="Morin E."/>
            <person name="Murat C."/>
            <person name="Riley R."/>
            <person name="Ohm R."/>
            <person name="Sun H."/>
            <person name="Tunlid A."/>
            <person name="Henrissat B."/>
            <person name="Grigoriev I.V."/>
            <person name="Hibbett D.S."/>
            <person name="Martin F."/>
        </authorList>
    </citation>
    <scope>NUCLEOTIDE SEQUENCE [LARGE SCALE GENOMIC DNA]</scope>
    <source>
        <strain evidence="3 4">SS14</strain>
    </source>
</reference>
<proteinExistence type="predicted"/>
<dbReference type="GO" id="GO:0016887">
    <property type="term" value="F:ATP hydrolysis activity"/>
    <property type="evidence" value="ECO:0007669"/>
    <property type="project" value="InterPro"/>
</dbReference>
<feature type="chain" id="PRO_5002204695" description="ATPase AAA-type core domain-containing protein" evidence="1">
    <location>
        <begin position="17"/>
        <end position="184"/>
    </location>
</feature>
<evidence type="ECO:0000313" key="4">
    <source>
        <dbReference type="Proteomes" id="UP000054279"/>
    </source>
</evidence>
<feature type="non-terminal residue" evidence="3">
    <location>
        <position position="1"/>
    </location>
</feature>
<feature type="signal peptide" evidence="1">
    <location>
        <begin position="1"/>
        <end position="16"/>
    </location>
</feature>
<evidence type="ECO:0000256" key="1">
    <source>
        <dbReference type="SAM" id="SignalP"/>
    </source>
</evidence>
<dbReference type="AlphaFoldDB" id="A0A0C9UBZ1"/>
<keyword evidence="1" id="KW-0732">Signal</keyword>
<dbReference type="Pfam" id="PF07724">
    <property type="entry name" value="AAA_2"/>
    <property type="match status" value="1"/>
</dbReference>
<dbReference type="HOGENOM" id="CLU_1471673_0_0_1"/>
<evidence type="ECO:0000259" key="2">
    <source>
        <dbReference type="Pfam" id="PF07724"/>
    </source>
</evidence>
<dbReference type="Gene3D" id="3.40.50.300">
    <property type="entry name" value="P-loop containing nucleotide triphosphate hydrolases"/>
    <property type="match status" value="1"/>
</dbReference>
<dbReference type="InterPro" id="IPR003959">
    <property type="entry name" value="ATPase_AAA_core"/>
</dbReference>
<gene>
    <name evidence="3" type="ORF">M422DRAFT_276914</name>
</gene>
<dbReference type="Proteomes" id="UP000054279">
    <property type="component" value="Unassembled WGS sequence"/>
</dbReference>